<dbReference type="InterPro" id="IPR023485">
    <property type="entry name" value="Ptyr_pPase"/>
</dbReference>
<dbReference type="PANTHER" id="PTHR11717:SF7">
    <property type="entry name" value="LOW MOLECULAR WEIGHT PHOSPHOTYROSINE PROTEIN PHOSPHATASE"/>
    <property type="match status" value="1"/>
</dbReference>
<dbReference type="PRINTS" id="PR00719">
    <property type="entry name" value="LMWPTPASE"/>
</dbReference>
<dbReference type="InterPro" id="IPR050438">
    <property type="entry name" value="LMW_PTPase"/>
</dbReference>
<evidence type="ECO:0000256" key="2">
    <source>
        <dbReference type="ARBA" id="ARBA00013064"/>
    </source>
</evidence>
<dbReference type="GO" id="GO:0004725">
    <property type="term" value="F:protein tyrosine phosphatase activity"/>
    <property type="evidence" value="ECO:0007669"/>
    <property type="project" value="UniProtKB-EC"/>
</dbReference>
<evidence type="ECO:0000256" key="3">
    <source>
        <dbReference type="ARBA" id="ARBA00022801"/>
    </source>
</evidence>
<evidence type="ECO:0000256" key="1">
    <source>
        <dbReference type="ARBA" id="ARBA00011063"/>
    </source>
</evidence>
<feature type="domain" description="Phosphotyrosine protein phosphatase I" evidence="6">
    <location>
        <begin position="2"/>
        <end position="163"/>
    </location>
</feature>
<keyword evidence="4" id="KW-0904">Protein phosphatase</keyword>
<dbReference type="Proteomes" id="UP000829758">
    <property type="component" value="Chromosome"/>
</dbReference>
<comment type="similarity">
    <text evidence="1">Belongs to the low molecular weight phosphotyrosine protein phosphatase family.</text>
</comment>
<evidence type="ECO:0000313" key="7">
    <source>
        <dbReference type="EMBL" id="MCC3272449.1"/>
    </source>
</evidence>
<feature type="active site" description="Proton donor" evidence="5">
    <location>
        <position position="137"/>
    </location>
</feature>
<reference evidence="7" key="1">
    <citation type="submission" date="2021-10" db="EMBL/GenBank/DDBJ databases">
        <title>Novel species in genus Arthrobacter.</title>
        <authorList>
            <person name="Liu Y."/>
        </authorList>
    </citation>
    <scope>NUCLEOTIDE SEQUENCE</scope>
    <source>
        <strain evidence="7">Zg-Y462</strain>
        <strain evidence="9">zg-Y462</strain>
    </source>
</reference>
<dbReference type="Gene3D" id="3.40.50.2300">
    <property type="match status" value="1"/>
</dbReference>
<evidence type="ECO:0000256" key="4">
    <source>
        <dbReference type="ARBA" id="ARBA00022912"/>
    </source>
</evidence>
<evidence type="ECO:0000313" key="9">
    <source>
        <dbReference type="Proteomes" id="UP000829758"/>
    </source>
</evidence>
<keyword evidence="3" id="KW-0378">Hydrolase</keyword>
<organism evidence="7 10">
    <name type="scientific">Arthrobacter zhangbolii</name>
    <dbReference type="NCBI Taxonomy" id="2886936"/>
    <lineage>
        <taxon>Bacteria</taxon>
        <taxon>Bacillati</taxon>
        <taxon>Actinomycetota</taxon>
        <taxon>Actinomycetes</taxon>
        <taxon>Micrococcales</taxon>
        <taxon>Micrococcaceae</taxon>
        <taxon>Arthrobacter</taxon>
    </lineage>
</organism>
<evidence type="ECO:0000313" key="10">
    <source>
        <dbReference type="Proteomes" id="UP001155145"/>
    </source>
</evidence>
<dbReference type="RefSeq" id="WP_227928537.1">
    <property type="nucleotide sequence ID" value="NZ_CP094984.1"/>
</dbReference>
<dbReference type="AlphaFoldDB" id="A0A9X1M8S7"/>
<feature type="active site" evidence="5">
    <location>
        <position position="14"/>
    </location>
</feature>
<dbReference type="SUPFAM" id="SSF52788">
    <property type="entry name" value="Phosphotyrosine protein phosphatases I"/>
    <property type="match status" value="1"/>
</dbReference>
<name>A0A9X1M8S7_9MICC</name>
<evidence type="ECO:0000256" key="5">
    <source>
        <dbReference type="PIRSR" id="PIRSR617867-1"/>
    </source>
</evidence>
<dbReference type="PANTHER" id="PTHR11717">
    <property type="entry name" value="LOW MOLECULAR WEIGHT PROTEIN TYROSINE PHOSPHATASE"/>
    <property type="match status" value="1"/>
</dbReference>
<dbReference type="EC" id="3.1.3.48" evidence="2"/>
<feature type="active site" description="Nucleophile" evidence="5">
    <location>
        <position position="8"/>
    </location>
</feature>
<accession>A0A9X1M8S7</accession>
<sequence>MFRIQTVCTGNICRSPMAQFALDRALTGTGARMAVDSSGLTGWEAGKPMDTRAAAELRRHGYPDAGLSAFRAREFQPEWFSSLDLILAMDYGHYLELSLQAPTAADRAKVMMLRAFDPALQTSAGRPEPSPGLSIEDPWYGNRKDFETAYALIDAAVPGVVDYVASLHANRPESRDEH</sequence>
<protein>
    <recommendedName>
        <fullName evidence="2">protein-tyrosine-phosphatase</fullName>
        <ecNumber evidence="2">3.1.3.48</ecNumber>
    </recommendedName>
</protein>
<keyword evidence="9" id="KW-1185">Reference proteome</keyword>
<dbReference type="EMBL" id="CP094984">
    <property type="protein sequence ID" value="UON91695.1"/>
    <property type="molecule type" value="Genomic_DNA"/>
</dbReference>
<evidence type="ECO:0000313" key="8">
    <source>
        <dbReference type="EMBL" id="UON91695.1"/>
    </source>
</evidence>
<dbReference type="Proteomes" id="UP001155145">
    <property type="component" value="Unassembled WGS sequence"/>
</dbReference>
<dbReference type="InterPro" id="IPR036196">
    <property type="entry name" value="Ptyr_pPase_sf"/>
</dbReference>
<dbReference type="Pfam" id="PF01451">
    <property type="entry name" value="LMWPc"/>
    <property type="match status" value="1"/>
</dbReference>
<dbReference type="EMBL" id="JAJFZT010000004">
    <property type="protein sequence ID" value="MCC3272449.1"/>
    <property type="molecule type" value="Genomic_DNA"/>
</dbReference>
<dbReference type="SMART" id="SM00226">
    <property type="entry name" value="LMWPc"/>
    <property type="match status" value="1"/>
</dbReference>
<dbReference type="CDD" id="cd16343">
    <property type="entry name" value="LMWPTP"/>
    <property type="match status" value="1"/>
</dbReference>
<evidence type="ECO:0000259" key="6">
    <source>
        <dbReference type="SMART" id="SM00226"/>
    </source>
</evidence>
<proteinExistence type="inferred from homology"/>
<gene>
    <name evidence="7" type="ORF">LJ755_06850</name>
    <name evidence="8" type="ORF">MUK71_14065</name>
</gene>
<dbReference type="InterPro" id="IPR017867">
    <property type="entry name" value="Tyr_phospatase_low_mol_wt"/>
</dbReference>